<dbReference type="EMBL" id="FOSV01000001">
    <property type="protein sequence ID" value="SFK37513.1"/>
    <property type="molecule type" value="Genomic_DNA"/>
</dbReference>
<feature type="domain" description="L,D-TPase catalytic" evidence="8">
    <location>
        <begin position="63"/>
        <end position="190"/>
    </location>
</feature>
<dbReference type="InterPro" id="IPR038063">
    <property type="entry name" value="Transpep_catalytic_dom"/>
</dbReference>
<sequence>MLLPDAPAALTRPFRRFLLALVLAPLALLAIGVPTRADKASQPIPADTLAKMAAKGTTPAAPILLRAYKRESEIELWKRDRSGRYVPIKTYPICRWSGQLGPKTRNGDRQVPEGFYTVAKSQMNPNSRYYLSFDIGYPNAYDRAHGATGSAIMVHGICSSMGCFAMTDQVAGELFALAREAFAGGQTAFQFQAFPFRMTAANMARHRTDPNIGFWRQLKEGSDRFEATGEEPVVGVTAGRYSFAPLKDPDKEAAAQALHRSESERIAGLVEEGAAAVRTTYSDGGQHAFWAHRISQGFPVGDISRPEALAYAGQEVVLIAARRKPAPPAAMPESLWAAVIGPGTPFYPHRAAYRAPYEGGPAPRFAAAARYSETLPTLLRLALDGETAPPAFAVPQSSVEIVAQR</sequence>
<evidence type="ECO:0000256" key="4">
    <source>
        <dbReference type="ARBA" id="ARBA00022960"/>
    </source>
</evidence>
<keyword evidence="5 7" id="KW-0573">Peptidoglycan synthesis</keyword>
<dbReference type="GO" id="GO:0016740">
    <property type="term" value="F:transferase activity"/>
    <property type="evidence" value="ECO:0007669"/>
    <property type="project" value="UniProtKB-KW"/>
</dbReference>
<evidence type="ECO:0000256" key="5">
    <source>
        <dbReference type="ARBA" id="ARBA00022984"/>
    </source>
</evidence>
<evidence type="ECO:0000313" key="9">
    <source>
        <dbReference type="EMBL" id="SFK37513.1"/>
    </source>
</evidence>
<dbReference type="GO" id="GO:0004180">
    <property type="term" value="F:carboxypeptidase activity"/>
    <property type="evidence" value="ECO:0007669"/>
    <property type="project" value="UniProtKB-ARBA"/>
</dbReference>
<dbReference type="Proteomes" id="UP000198804">
    <property type="component" value="Unassembled WGS sequence"/>
</dbReference>
<dbReference type="PANTHER" id="PTHR36699">
    <property type="entry name" value="LD-TRANSPEPTIDASE"/>
    <property type="match status" value="1"/>
</dbReference>
<dbReference type="InterPro" id="IPR005490">
    <property type="entry name" value="LD_TPept_cat_dom"/>
</dbReference>
<gene>
    <name evidence="9" type="ORF">SAMN04488125_101445</name>
</gene>
<proteinExistence type="inferred from homology"/>
<keyword evidence="3" id="KW-0808">Transferase</keyword>
<evidence type="ECO:0000256" key="7">
    <source>
        <dbReference type="PROSITE-ProRule" id="PRU01373"/>
    </source>
</evidence>
<dbReference type="UniPathway" id="UPA00219"/>
<dbReference type="OrthoDB" id="9809748at2"/>
<dbReference type="Pfam" id="PF03734">
    <property type="entry name" value="YkuD"/>
    <property type="match status" value="1"/>
</dbReference>
<evidence type="ECO:0000256" key="2">
    <source>
        <dbReference type="ARBA" id="ARBA00005992"/>
    </source>
</evidence>
<reference evidence="10" key="1">
    <citation type="submission" date="2016-10" db="EMBL/GenBank/DDBJ databases">
        <authorList>
            <person name="Varghese N."/>
            <person name="Submissions S."/>
        </authorList>
    </citation>
    <scope>NUCLEOTIDE SEQUENCE [LARGE SCALE GENOMIC DNA]</scope>
    <source>
        <strain evidence="10">CGMCC 1.6474</strain>
    </source>
</reference>
<evidence type="ECO:0000256" key="3">
    <source>
        <dbReference type="ARBA" id="ARBA00022679"/>
    </source>
</evidence>
<dbReference type="GO" id="GO:0071555">
    <property type="term" value="P:cell wall organization"/>
    <property type="evidence" value="ECO:0007669"/>
    <property type="project" value="UniProtKB-UniRule"/>
</dbReference>
<comment type="similarity">
    <text evidence="2">Belongs to the YkuD family.</text>
</comment>
<evidence type="ECO:0000256" key="6">
    <source>
        <dbReference type="ARBA" id="ARBA00023316"/>
    </source>
</evidence>
<dbReference type="SUPFAM" id="SSF141523">
    <property type="entry name" value="L,D-transpeptidase catalytic domain-like"/>
    <property type="match status" value="1"/>
</dbReference>
<dbReference type="CDD" id="cd16913">
    <property type="entry name" value="YkuD_like"/>
    <property type="match status" value="1"/>
</dbReference>
<keyword evidence="6 7" id="KW-0961">Cell wall biogenesis/degradation</keyword>
<protein>
    <submittedName>
        <fullName evidence="9">Murein L,D-transpeptidase YafK</fullName>
    </submittedName>
</protein>
<evidence type="ECO:0000259" key="8">
    <source>
        <dbReference type="PROSITE" id="PS52029"/>
    </source>
</evidence>
<organism evidence="9 10">
    <name type="scientific">Methylorubrum salsuginis</name>
    <dbReference type="NCBI Taxonomy" id="414703"/>
    <lineage>
        <taxon>Bacteria</taxon>
        <taxon>Pseudomonadati</taxon>
        <taxon>Pseudomonadota</taxon>
        <taxon>Alphaproteobacteria</taxon>
        <taxon>Hyphomicrobiales</taxon>
        <taxon>Methylobacteriaceae</taxon>
        <taxon>Methylorubrum</taxon>
    </lineage>
</organism>
<accession>A0A1I3Z0D3</accession>
<dbReference type="GO" id="GO:0008360">
    <property type="term" value="P:regulation of cell shape"/>
    <property type="evidence" value="ECO:0007669"/>
    <property type="project" value="UniProtKB-UniRule"/>
</dbReference>
<dbReference type="STRING" id="414703.SAMN04488125_101445"/>
<comment type="pathway">
    <text evidence="1 7">Cell wall biogenesis; peptidoglycan biosynthesis.</text>
</comment>
<keyword evidence="10" id="KW-1185">Reference proteome</keyword>
<dbReference type="PANTHER" id="PTHR36699:SF1">
    <property type="entry name" value="L,D-TRANSPEPTIDASE YAFK-RELATED"/>
    <property type="match status" value="1"/>
</dbReference>
<evidence type="ECO:0000256" key="1">
    <source>
        <dbReference type="ARBA" id="ARBA00004752"/>
    </source>
</evidence>
<feature type="active site" description="Nucleophile" evidence="7">
    <location>
        <position position="163"/>
    </location>
</feature>
<name>A0A1I3Z0D3_9HYPH</name>
<evidence type="ECO:0000313" key="10">
    <source>
        <dbReference type="Proteomes" id="UP000198804"/>
    </source>
</evidence>
<dbReference type="PROSITE" id="PS52029">
    <property type="entry name" value="LD_TPASE"/>
    <property type="match status" value="1"/>
</dbReference>
<keyword evidence="4 7" id="KW-0133">Cell shape</keyword>
<dbReference type="AlphaFoldDB" id="A0A1I3Z0D3"/>
<feature type="active site" description="Proton donor/acceptor" evidence="7">
    <location>
        <position position="155"/>
    </location>
</feature>
<dbReference type="GO" id="GO:0009252">
    <property type="term" value="P:peptidoglycan biosynthetic process"/>
    <property type="evidence" value="ECO:0007669"/>
    <property type="project" value="UniProtKB-UniPathway"/>
</dbReference>
<dbReference type="RefSeq" id="WP_091941477.1">
    <property type="nucleotide sequence ID" value="NZ_FOSV01000001.1"/>
</dbReference>